<evidence type="ECO:0000313" key="10">
    <source>
        <dbReference type="Proteomes" id="UP001279734"/>
    </source>
</evidence>
<gene>
    <name evidence="9" type="ORF">Nepgr_013662</name>
</gene>
<evidence type="ECO:0000256" key="7">
    <source>
        <dbReference type="ARBA" id="ARBA00023294"/>
    </source>
</evidence>
<evidence type="ECO:0000256" key="8">
    <source>
        <dbReference type="SAM" id="MobiDB-lite"/>
    </source>
</evidence>
<keyword evidence="10" id="KW-1185">Reference proteome</keyword>
<evidence type="ECO:0008006" key="11">
    <source>
        <dbReference type="Google" id="ProtNLM"/>
    </source>
</evidence>
<name>A0AAD3XPK2_NEPGR</name>
<evidence type="ECO:0000313" key="9">
    <source>
        <dbReference type="EMBL" id="GMH11821.1"/>
    </source>
</evidence>
<sequence length="442" mass="49657">MHKREKSSPQDRCKHHPRNPSFSSTLLDEIYRSIDAEQGQDLGFYSIRRGHGELEEEKMPSSRRACLTEKWMERKSNEKVIMPQRPQQQRRSDFVEELEGKTLEHEAVIPFSNTSSSSDSSFGGFSSSETESYTGGSKLRASSFAPPRPKPVRTSIPTRATKSSTAQQCGHRESETSEDYGCGGREDSKSDETVFRSKSRALKIYCNLKNLKQPISPGIRFTSFINSLFAKESSKKATKSLNLAEGCNYIRRRNFQSEPTSTCSSASSFSRTCLMGKSNFPSNSAQKLGNGNRRSVRFYPVSVIVDEDSRPCGHKSLYKDDGGSLMSTNISAAKLGRALSKRYEELRKLNEIEKERELDGFALGLLKGYSIEKEDDGHARNALDAIKGDNQDDRADNDYDDVDRLSCSSSDLFELDHLSITANEELPIYETTRFVKDESLIL</sequence>
<reference evidence="9" key="1">
    <citation type="submission" date="2023-05" db="EMBL/GenBank/DDBJ databases">
        <title>Nepenthes gracilis genome sequencing.</title>
        <authorList>
            <person name="Fukushima K."/>
        </authorList>
    </citation>
    <scope>NUCLEOTIDE SEQUENCE</scope>
    <source>
        <strain evidence="9">SING2019-196</strain>
    </source>
</reference>
<proteinExistence type="inferred from homology"/>
<evidence type="ECO:0000256" key="1">
    <source>
        <dbReference type="ARBA" id="ARBA00002281"/>
    </source>
</evidence>
<dbReference type="InterPro" id="IPR039621">
    <property type="entry name" value="BG1-like"/>
</dbReference>
<comment type="function">
    <text evidence="1">Involved in auxin transport. Regulator of the auxin signaling pathway.</text>
</comment>
<keyword evidence="4" id="KW-0813">Transport</keyword>
<comment type="similarity">
    <text evidence="3">Belongs to the BIG GRAIN 1 (BG1) plant protein family.</text>
</comment>
<evidence type="ECO:0000256" key="3">
    <source>
        <dbReference type="ARBA" id="ARBA00010067"/>
    </source>
</evidence>
<evidence type="ECO:0000256" key="5">
    <source>
        <dbReference type="ARBA" id="ARBA00022475"/>
    </source>
</evidence>
<feature type="region of interest" description="Disordered" evidence="8">
    <location>
        <begin position="1"/>
        <end position="25"/>
    </location>
</feature>
<organism evidence="9 10">
    <name type="scientific">Nepenthes gracilis</name>
    <name type="common">Slender pitcher plant</name>
    <dbReference type="NCBI Taxonomy" id="150966"/>
    <lineage>
        <taxon>Eukaryota</taxon>
        <taxon>Viridiplantae</taxon>
        <taxon>Streptophyta</taxon>
        <taxon>Embryophyta</taxon>
        <taxon>Tracheophyta</taxon>
        <taxon>Spermatophyta</taxon>
        <taxon>Magnoliopsida</taxon>
        <taxon>eudicotyledons</taxon>
        <taxon>Gunneridae</taxon>
        <taxon>Pentapetalae</taxon>
        <taxon>Caryophyllales</taxon>
        <taxon>Nepenthaceae</taxon>
        <taxon>Nepenthes</taxon>
    </lineage>
</organism>
<keyword evidence="6" id="KW-0472">Membrane</keyword>
<evidence type="ECO:0000256" key="6">
    <source>
        <dbReference type="ARBA" id="ARBA00023136"/>
    </source>
</evidence>
<dbReference type="Proteomes" id="UP001279734">
    <property type="component" value="Unassembled WGS sequence"/>
</dbReference>
<dbReference type="GO" id="GO:0009734">
    <property type="term" value="P:auxin-activated signaling pathway"/>
    <property type="evidence" value="ECO:0007669"/>
    <property type="project" value="UniProtKB-KW"/>
</dbReference>
<accession>A0AAD3XPK2</accession>
<keyword evidence="5" id="KW-1003">Cell membrane</keyword>
<comment type="subcellular location">
    <subcellularLocation>
        <location evidence="2">Cell membrane</location>
    </subcellularLocation>
</comment>
<dbReference type="AlphaFoldDB" id="A0AAD3XPK2"/>
<feature type="compositionally biased region" description="Basic and acidic residues" evidence="8">
    <location>
        <begin position="1"/>
        <end position="12"/>
    </location>
</feature>
<feature type="compositionally biased region" description="Low complexity" evidence="8">
    <location>
        <begin position="111"/>
        <end position="137"/>
    </location>
</feature>
<keyword evidence="7" id="KW-0927">Auxin signaling pathway</keyword>
<dbReference type="EMBL" id="BSYO01000011">
    <property type="protein sequence ID" value="GMH11821.1"/>
    <property type="molecule type" value="Genomic_DNA"/>
</dbReference>
<dbReference type="GO" id="GO:0005886">
    <property type="term" value="C:plasma membrane"/>
    <property type="evidence" value="ECO:0007669"/>
    <property type="project" value="UniProtKB-SubCell"/>
</dbReference>
<feature type="region of interest" description="Disordered" evidence="8">
    <location>
        <begin position="106"/>
        <end position="192"/>
    </location>
</feature>
<dbReference type="PANTHER" id="PTHR33541">
    <property type="entry name" value="PROTEIN BIG GRAIN 1-LIKE A-RELATED"/>
    <property type="match status" value="1"/>
</dbReference>
<protein>
    <recommendedName>
        <fullName evidence="11">Protein BIG GRAIN 1-like A</fullName>
    </recommendedName>
</protein>
<feature type="compositionally biased region" description="Polar residues" evidence="8">
    <location>
        <begin position="155"/>
        <end position="168"/>
    </location>
</feature>
<evidence type="ECO:0000256" key="2">
    <source>
        <dbReference type="ARBA" id="ARBA00004236"/>
    </source>
</evidence>
<comment type="caution">
    <text evidence="9">The sequence shown here is derived from an EMBL/GenBank/DDBJ whole genome shotgun (WGS) entry which is preliminary data.</text>
</comment>
<evidence type="ECO:0000256" key="4">
    <source>
        <dbReference type="ARBA" id="ARBA00022448"/>
    </source>
</evidence>
<dbReference type="PANTHER" id="PTHR33541:SF12">
    <property type="entry name" value="PROTEIN BIG GRAIN 1-LIKE A"/>
    <property type="match status" value="1"/>
</dbReference>